<dbReference type="RefSeq" id="WP_106565766.1">
    <property type="nucleotide sequence ID" value="NZ_JAUVYL010000041.1"/>
</dbReference>
<dbReference type="Pfam" id="PF14559">
    <property type="entry name" value="TPR_19"/>
    <property type="match status" value="1"/>
</dbReference>
<dbReference type="PROSITE" id="PS50005">
    <property type="entry name" value="TPR"/>
    <property type="match status" value="2"/>
</dbReference>
<organism evidence="2 3">
    <name type="scientific">Cecembia rubra</name>
    <dbReference type="NCBI Taxonomy" id="1485585"/>
    <lineage>
        <taxon>Bacteria</taxon>
        <taxon>Pseudomonadati</taxon>
        <taxon>Bacteroidota</taxon>
        <taxon>Cytophagia</taxon>
        <taxon>Cytophagales</taxon>
        <taxon>Cyclobacteriaceae</taxon>
        <taxon>Cecembia</taxon>
    </lineage>
</organism>
<keyword evidence="3" id="KW-1185">Reference proteome</keyword>
<reference evidence="2 3" key="1">
    <citation type="submission" date="2018-03" db="EMBL/GenBank/DDBJ databases">
        <title>Genomic Encyclopedia of Archaeal and Bacterial Type Strains, Phase II (KMG-II): from individual species to whole genera.</title>
        <authorList>
            <person name="Goeker M."/>
        </authorList>
    </citation>
    <scope>NUCLEOTIDE SEQUENCE [LARGE SCALE GENOMIC DNA]</scope>
    <source>
        <strain evidence="2 3">DSM 28057</strain>
    </source>
</reference>
<dbReference type="PANTHER" id="PTHR45588:SF1">
    <property type="entry name" value="WW DOMAIN-CONTAINING PROTEIN"/>
    <property type="match status" value="1"/>
</dbReference>
<accession>A0A2P8EE14</accession>
<gene>
    <name evidence="2" type="ORF">CLV48_101649</name>
</gene>
<name>A0A2P8EE14_9BACT</name>
<dbReference type="Gene3D" id="1.25.40.10">
    <property type="entry name" value="Tetratricopeptide repeat domain"/>
    <property type="match status" value="2"/>
</dbReference>
<feature type="repeat" description="TPR" evidence="1">
    <location>
        <begin position="75"/>
        <end position="108"/>
    </location>
</feature>
<dbReference type="InterPro" id="IPR011990">
    <property type="entry name" value="TPR-like_helical_dom_sf"/>
</dbReference>
<dbReference type="AlphaFoldDB" id="A0A2P8EE14"/>
<proteinExistence type="predicted"/>
<dbReference type="InterPro" id="IPR019734">
    <property type="entry name" value="TPR_rpt"/>
</dbReference>
<dbReference type="EMBL" id="PYGF01000001">
    <property type="protein sequence ID" value="PSL07711.1"/>
    <property type="molecule type" value="Genomic_DNA"/>
</dbReference>
<evidence type="ECO:0000313" key="2">
    <source>
        <dbReference type="EMBL" id="PSL07711.1"/>
    </source>
</evidence>
<protein>
    <submittedName>
        <fullName evidence="2">Tetratricopeptide repeat protein</fullName>
    </submittedName>
</protein>
<evidence type="ECO:0000256" key="1">
    <source>
        <dbReference type="PROSITE-ProRule" id="PRU00339"/>
    </source>
</evidence>
<dbReference type="SUPFAM" id="SSF48452">
    <property type="entry name" value="TPR-like"/>
    <property type="match status" value="2"/>
</dbReference>
<feature type="repeat" description="TPR" evidence="1">
    <location>
        <begin position="498"/>
        <end position="531"/>
    </location>
</feature>
<evidence type="ECO:0000313" key="3">
    <source>
        <dbReference type="Proteomes" id="UP000240708"/>
    </source>
</evidence>
<dbReference type="Proteomes" id="UP000240708">
    <property type="component" value="Unassembled WGS sequence"/>
</dbReference>
<comment type="caution">
    <text evidence="2">The sequence shown here is derived from an EMBL/GenBank/DDBJ whole genome shotgun (WGS) entry which is preliminary data.</text>
</comment>
<dbReference type="SMART" id="SM00028">
    <property type="entry name" value="TPR"/>
    <property type="match status" value="4"/>
</dbReference>
<dbReference type="OrthoDB" id="9778494at2"/>
<dbReference type="PANTHER" id="PTHR45588">
    <property type="entry name" value="TPR DOMAIN-CONTAINING PROTEIN"/>
    <property type="match status" value="1"/>
</dbReference>
<keyword evidence="1" id="KW-0802">TPR repeat</keyword>
<sequence>MERKIIIIGLGLLWNLFSCQKPKNELAFDKDPFQEAMSLCFVPAGMKWDFSEGKAPLLEGMDLLDFPVSTDNSEARKYFNQGLLLAYAFNHAEAERSFQYAAKLDPDFAMAYWGQAYVLGPNYNAGMEPEHYVLAFTAIQKAKSKLNNVSDKEAAFIMALDKRYVAEVRKDRTDLDIAYAEAMAKVWEKYPDDPDAGTIYSEALMDLQPWDLWDKEGNPKGNTGLILNVLEEVLSKHPDHPGAHHLYIHAVEGSKNPERGLNSARKFDQGLSPMAGHLIHMPSHIYIRTGNYHEGTLSNLRAAKVDSIYIETCKAQGTYPLAYFPHNYHFMAGTAILEGNSKWAIFAADRLFEHLELALMEEEGLEVIQHFSTIPYFVRVKFGLWEEVLNLSLWEKGTDYQEGIRHYAKGMAYLGKNNLQSAERELQLLQEYSKKDYLKEKTIWGINSLQSILEIASLILEGEILASKKSFDAAVMKLYEASKLEDNLLYNEPPDWFLSTRHHLGAVLLESGDYQKAEAVFRKDLEEYPKNGWAYYGLMVALEKSGNAKESEKIKSQFLSAWNTADIKLSSSRIK</sequence>